<sequence>MEIKFFYDFMEQKLIILDERGRRKVLTQPREIDRFLNTYQISREACKGIVEAEDRLNLFGKQRLREKMKTYFATKRRKESK</sequence>
<evidence type="ECO:0000313" key="2">
    <source>
        <dbReference type="Proteomes" id="UP000661691"/>
    </source>
</evidence>
<dbReference type="EMBL" id="JACXAH010000006">
    <property type="protein sequence ID" value="MBD1371892.1"/>
    <property type="molecule type" value="Genomic_DNA"/>
</dbReference>
<reference evidence="1" key="1">
    <citation type="submission" date="2020-09" db="EMBL/GenBank/DDBJ databases">
        <title>A novel bacterium of genus Hazenella, isolated from South China Sea.</title>
        <authorList>
            <person name="Huang H."/>
            <person name="Mo K."/>
            <person name="Hu Y."/>
        </authorList>
    </citation>
    <scope>NUCLEOTIDE SEQUENCE</scope>
    <source>
        <strain evidence="1">IB182357</strain>
    </source>
</reference>
<comment type="caution">
    <text evidence="1">The sequence shown here is derived from an EMBL/GenBank/DDBJ whole genome shotgun (WGS) entry which is preliminary data.</text>
</comment>
<evidence type="ECO:0000313" key="1">
    <source>
        <dbReference type="EMBL" id="MBD1371892.1"/>
    </source>
</evidence>
<organism evidence="1 2">
    <name type="scientific">Polycladospora coralii</name>
    <dbReference type="NCBI Taxonomy" id="2771432"/>
    <lineage>
        <taxon>Bacteria</taxon>
        <taxon>Bacillati</taxon>
        <taxon>Bacillota</taxon>
        <taxon>Bacilli</taxon>
        <taxon>Bacillales</taxon>
        <taxon>Thermoactinomycetaceae</taxon>
        <taxon>Polycladospora</taxon>
    </lineage>
</organism>
<accession>A0A926N9J7</accession>
<name>A0A926N9J7_9BACL</name>
<gene>
    <name evidence="1" type="ORF">IC620_05905</name>
</gene>
<dbReference type="Proteomes" id="UP000661691">
    <property type="component" value="Unassembled WGS sequence"/>
</dbReference>
<dbReference type="RefSeq" id="WP_191141738.1">
    <property type="nucleotide sequence ID" value="NZ_JACXAH010000006.1"/>
</dbReference>
<dbReference type="AlphaFoldDB" id="A0A926N9J7"/>
<keyword evidence="2" id="KW-1185">Reference proteome</keyword>
<proteinExistence type="predicted"/>
<protein>
    <submittedName>
        <fullName evidence="1">Uncharacterized protein</fullName>
    </submittedName>
</protein>